<dbReference type="RefSeq" id="WP_183419851.1">
    <property type="nucleotide sequence ID" value="NZ_JACHXY010000002.1"/>
</dbReference>
<proteinExistence type="predicted"/>
<dbReference type="Proteomes" id="UP000543579">
    <property type="component" value="Unassembled WGS sequence"/>
</dbReference>
<gene>
    <name evidence="2" type="ORF">FHS07_002116</name>
</gene>
<feature type="transmembrane region" description="Helical" evidence="1">
    <location>
        <begin position="147"/>
        <end position="168"/>
    </location>
</feature>
<name>A0A7W5CIR3_9MICO</name>
<protein>
    <submittedName>
        <fullName evidence="2">Uncharacterized protein</fullName>
    </submittedName>
</protein>
<evidence type="ECO:0000313" key="2">
    <source>
        <dbReference type="EMBL" id="MBB3158420.1"/>
    </source>
</evidence>
<evidence type="ECO:0000256" key="1">
    <source>
        <dbReference type="SAM" id="Phobius"/>
    </source>
</evidence>
<dbReference type="AlphaFoldDB" id="A0A7W5CIR3"/>
<feature type="transmembrane region" description="Helical" evidence="1">
    <location>
        <begin position="79"/>
        <end position="102"/>
    </location>
</feature>
<reference evidence="2 3" key="1">
    <citation type="submission" date="2020-08" db="EMBL/GenBank/DDBJ databases">
        <title>Genomic Encyclopedia of Type Strains, Phase III (KMG-III): the genomes of soil and plant-associated and newly described type strains.</title>
        <authorList>
            <person name="Whitman W."/>
        </authorList>
    </citation>
    <scope>NUCLEOTIDE SEQUENCE [LARGE SCALE GENOMIC DNA]</scope>
    <source>
        <strain evidence="2 3">CECT 8356</strain>
    </source>
</reference>
<dbReference type="EMBL" id="JACHXY010000002">
    <property type="protein sequence ID" value="MBB3158420.1"/>
    <property type="molecule type" value="Genomic_DNA"/>
</dbReference>
<comment type="caution">
    <text evidence="2">The sequence shown here is derived from an EMBL/GenBank/DDBJ whole genome shotgun (WGS) entry which is preliminary data.</text>
</comment>
<accession>A0A7W5CIR3</accession>
<evidence type="ECO:0000313" key="3">
    <source>
        <dbReference type="Proteomes" id="UP000543579"/>
    </source>
</evidence>
<feature type="transmembrane region" description="Helical" evidence="1">
    <location>
        <begin position="122"/>
        <end position="140"/>
    </location>
</feature>
<keyword evidence="1" id="KW-1133">Transmembrane helix</keyword>
<sequence>MVRAYRQLGHPDQAGRFAIALDEGAQHQELRAYSEMLRRLGADEKAARRLSVMPIELDLPKDVRRAIEEGPLTDQWRPWGAFVVAAWASVVVVGFTTLVITYGYTMAGAGDVSSIARWWTQATWWVLIAALSMTALWCATSARWRAALVWTGVTVVAGGCFGLASVALSR</sequence>
<keyword evidence="1" id="KW-0812">Transmembrane</keyword>
<keyword evidence="1" id="KW-0472">Membrane</keyword>
<organism evidence="2 3">
    <name type="scientific">Microbacterium proteolyticum</name>
    <dbReference type="NCBI Taxonomy" id="1572644"/>
    <lineage>
        <taxon>Bacteria</taxon>
        <taxon>Bacillati</taxon>
        <taxon>Actinomycetota</taxon>
        <taxon>Actinomycetes</taxon>
        <taxon>Micrococcales</taxon>
        <taxon>Microbacteriaceae</taxon>
        <taxon>Microbacterium</taxon>
    </lineage>
</organism>